<dbReference type="NCBIfam" id="TIGR00262">
    <property type="entry name" value="trpA"/>
    <property type="match status" value="1"/>
</dbReference>
<protein>
    <recommendedName>
        <fullName evidence="9">Tryptophan synthase alpha chain</fullName>
        <ecNumber evidence="9">4.2.1.20</ecNumber>
    </recommendedName>
</protein>
<comment type="subunit">
    <text evidence="3 9">Tetramer of two alpha and two beta chains.</text>
</comment>
<dbReference type="EC" id="4.2.1.20" evidence="9"/>
<evidence type="ECO:0000256" key="5">
    <source>
        <dbReference type="ARBA" id="ARBA00022822"/>
    </source>
</evidence>
<dbReference type="InterPro" id="IPR013785">
    <property type="entry name" value="Aldolase_TIM"/>
</dbReference>
<accession>A0A4Y8IL66</accession>
<comment type="catalytic activity">
    <reaction evidence="8 9">
        <text>(1S,2R)-1-C-(indol-3-yl)glycerol 3-phosphate + L-serine = D-glyceraldehyde 3-phosphate + L-tryptophan + H2O</text>
        <dbReference type="Rhea" id="RHEA:10532"/>
        <dbReference type="ChEBI" id="CHEBI:15377"/>
        <dbReference type="ChEBI" id="CHEBI:33384"/>
        <dbReference type="ChEBI" id="CHEBI:57912"/>
        <dbReference type="ChEBI" id="CHEBI:58866"/>
        <dbReference type="ChEBI" id="CHEBI:59776"/>
        <dbReference type="EC" id="4.2.1.20"/>
    </reaction>
</comment>
<dbReference type="AlphaFoldDB" id="A0A4Y8IL66"/>
<dbReference type="GO" id="GO:0005829">
    <property type="term" value="C:cytosol"/>
    <property type="evidence" value="ECO:0007669"/>
    <property type="project" value="TreeGrafter"/>
</dbReference>
<proteinExistence type="inferred from homology"/>
<keyword evidence="4 9" id="KW-0028">Amino-acid biosynthesis</keyword>
<keyword evidence="7 9" id="KW-0456">Lyase</keyword>
<comment type="pathway">
    <text evidence="2 9">Amino-acid biosynthesis; L-tryptophan biosynthesis; L-tryptophan from chorismate: step 5/5.</text>
</comment>
<keyword evidence="5 9" id="KW-0822">Tryptophan biosynthesis</keyword>
<evidence type="ECO:0000256" key="6">
    <source>
        <dbReference type="ARBA" id="ARBA00023141"/>
    </source>
</evidence>
<evidence type="ECO:0000256" key="3">
    <source>
        <dbReference type="ARBA" id="ARBA00011270"/>
    </source>
</evidence>
<evidence type="ECO:0000256" key="8">
    <source>
        <dbReference type="ARBA" id="ARBA00049047"/>
    </source>
</evidence>
<dbReference type="EMBL" id="SOPW01000007">
    <property type="protein sequence ID" value="TFB21828.1"/>
    <property type="molecule type" value="Genomic_DNA"/>
</dbReference>
<dbReference type="FunFam" id="3.20.20.70:FF:000037">
    <property type="entry name" value="Tryptophan synthase alpha chain"/>
    <property type="match status" value="1"/>
</dbReference>
<dbReference type="PROSITE" id="PS00167">
    <property type="entry name" value="TRP_SYNTHASE_ALPHA"/>
    <property type="match status" value="1"/>
</dbReference>
<dbReference type="OrthoDB" id="9804578at2"/>
<evidence type="ECO:0000313" key="12">
    <source>
        <dbReference type="Proteomes" id="UP000297975"/>
    </source>
</evidence>
<evidence type="ECO:0000256" key="10">
    <source>
        <dbReference type="RuleBase" id="RU003662"/>
    </source>
</evidence>
<organism evidence="11 12">
    <name type="scientific">Filobacillus milosensis</name>
    <dbReference type="NCBI Taxonomy" id="94137"/>
    <lineage>
        <taxon>Bacteria</taxon>
        <taxon>Bacillati</taxon>
        <taxon>Bacillota</taxon>
        <taxon>Bacilli</taxon>
        <taxon>Bacillales</taxon>
        <taxon>Bacillaceae</taxon>
        <taxon>Filobacillus</taxon>
    </lineage>
</organism>
<dbReference type="InterPro" id="IPR002028">
    <property type="entry name" value="Trp_synthase_suA"/>
</dbReference>
<dbReference type="CDD" id="cd04724">
    <property type="entry name" value="Tryptophan_synthase_alpha"/>
    <property type="match status" value="1"/>
</dbReference>
<dbReference type="PANTHER" id="PTHR43406">
    <property type="entry name" value="TRYPTOPHAN SYNTHASE, ALPHA CHAIN"/>
    <property type="match status" value="1"/>
</dbReference>
<feature type="active site" description="Proton acceptor" evidence="9">
    <location>
        <position position="57"/>
    </location>
</feature>
<dbReference type="RefSeq" id="WP_134339973.1">
    <property type="nucleotide sequence ID" value="NZ_SOPW01000007.1"/>
</dbReference>
<dbReference type="HAMAP" id="MF_00131">
    <property type="entry name" value="Trp_synth_alpha"/>
    <property type="match status" value="1"/>
</dbReference>
<keyword evidence="12" id="KW-1185">Reference proteome</keyword>
<comment type="similarity">
    <text evidence="9 10">Belongs to the TrpA family.</text>
</comment>
<comment type="function">
    <text evidence="1 9">The alpha subunit is responsible for the aldol cleavage of indoleglycerol phosphate to indole and glyceraldehyde 3-phosphate.</text>
</comment>
<feature type="active site" description="Proton acceptor" evidence="9">
    <location>
        <position position="68"/>
    </location>
</feature>
<sequence length="265" mass="29038">MSKTLTYGREYLETTLNHTIKKENKAFIPYIMAGDGGINQLIPTLKQLSEAGASAIELGIPFSDPVADGPTIQEAGKRALKENVSLRSVLEVLKSSRQQVSAPIIFMTYINPIFKYGINQFVKDAQIAGVDGLIIPDLPLEQQHIISDQLSEAGIALIQLVSLTSSKERIQELAEISQGFTYAITVNGITGTRNEVSQNLTDHFQQLKTHSNVPVLAGFGISRPEHVQQMCEIADGVIVGSKIIDLLQDDDINSIKRLIEPTRSK</sequence>
<dbReference type="PANTHER" id="PTHR43406:SF1">
    <property type="entry name" value="TRYPTOPHAN SYNTHASE ALPHA CHAIN, CHLOROPLASTIC"/>
    <property type="match status" value="1"/>
</dbReference>
<dbReference type="Gene3D" id="3.20.20.70">
    <property type="entry name" value="Aldolase class I"/>
    <property type="match status" value="1"/>
</dbReference>
<dbReference type="InterPro" id="IPR018204">
    <property type="entry name" value="Trp_synthase_alpha_AS"/>
</dbReference>
<comment type="caution">
    <text evidence="11">The sequence shown here is derived from an EMBL/GenBank/DDBJ whole genome shotgun (WGS) entry which is preliminary data.</text>
</comment>
<dbReference type="SUPFAM" id="SSF51366">
    <property type="entry name" value="Ribulose-phoshate binding barrel"/>
    <property type="match status" value="1"/>
</dbReference>
<evidence type="ECO:0000256" key="9">
    <source>
        <dbReference type="HAMAP-Rule" id="MF_00131"/>
    </source>
</evidence>
<dbReference type="Pfam" id="PF00290">
    <property type="entry name" value="Trp_syntA"/>
    <property type="match status" value="1"/>
</dbReference>
<gene>
    <name evidence="9" type="primary">trpA</name>
    <name evidence="11" type="ORF">E3U55_08380</name>
</gene>
<dbReference type="UniPathway" id="UPA00035">
    <property type="reaction ID" value="UER00044"/>
</dbReference>
<evidence type="ECO:0000313" key="11">
    <source>
        <dbReference type="EMBL" id="TFB21828.1"/>
    </source>
</evidence>
<evidence type="ECO:0000256" key="2">
    <source>
        <dbReference type="ARBA" id="ARBA00004733"/>
    </source>
</evidence>
<dbReference type="GO" id="GO:0004834">
    <property type="term" value="F:tryptophan synthase activity"/>
    <property type="evidence" value="ECO:0007669"/>
    <property type="project" value="UniProtKB-UniRule"/>
</dbReference>
<name>A0A4Y8IL66_9BACI</name>
<keyword evidence="6 9" id="KW-0057">Aromatic amino acid biosynthesis</keyword>
<evidence type="ECO:0000256" key="1">
    <source>
        <dbReference type="ARBA" id="ARBA00003365"/>
    </source>
</evidence>
<dbReference type="Proteomes" id="UP000297975">
    <property type="component" value="Unassembled WGS sequence"/>
</dbReference>
<reference evidence="11 12" key="1">
    <citation type="submission" date="2019-03" db="EMBL/GenBank/DDBJ databases">
        <authorList>
            <person name="He R.-H."/>
        </authorList>
    </citation>
    <scope>NUCLEOTIDE SEQUENCE [LARGE SCALE GENOMIC DNA]</scope>
    <source>
        <strain evidence="12">SH 714</strain>
    </source>
</reference>
<evidence type="ECO:0000256" key="4">
    <source>
        <dbReference type="ARBA" id="ARBA00022605"/>
    </source>
</evidence>
<evidence type="ECO:0000256" key="7">
    <source>
        <dbReference type="ARBA" id="ARBA00023239"/>
    </source>
</evidence>
<dbReference type="InterPro" id="IPR011060">
    <property type="entry name" value="RibuloseP-bd_barrel"/>
</dbReference>